<name>A0A8T2WHW6_POPDE</name>
<gene>
    <name evidence="2" type="ORF">H0E87_030979</name>
</gene>
<reference evidence="2" key="1">
    <citation type="journal article" date="2021" name="J. Hered.">
        <title>Genome Assembly of Salicaceae Populus deltoides (Eastern Cottonwood) I-69 Based on Nanopore Sequencing and Hi-C Technologies.</title>
        <authorList>
            <person name="Bai S."/>
            <person name="Wu H."/>
            <person name="Zhang J."/>
            <person name="Pan Z."/>
            <person name="Zhao W."/>
            <person name="Li Z."/>
            <person name="Tong C."/>
        </authorList>
    </citation>
    <scope>NUCLEOTIDE SEQUENCE</scope>
    <source>
        <tissue evidence="2">Leaf</tissue>
    </source>
</reference>
<sequence>MKAVGSSELGLLPAEGDDEENGFVLASSWGENGKGELRWLLVKERLLLAGEGRRRCWNRLEREKENLPWPAEEKTKSNKETGGAAVLEEKKI</sequence>
<feature type="compositionally biased region" description="Basic and acidic residues" evidence="1">
    <location>
        <begin position="68"/>
        <end position="79"/>
    </location>
</feature>
<evidence type="ECO:0000313" key="3">
    <source>
        <dbReference type="Proteomes" id="UP000807159"/>
    </source>
</evidence>
<feature type="non-terminal residue" evidence="2">
    <location>
        <position position="92"/>
    </location>
</feature>
<evidence type="ECO:0000313" key="2">
    <source>
        <dbReference type="EMBL" id="KAH8480919.1"/>
    </source>
</evidence>
<proteinExistence type="predicted"/>
<dbReference type="AlphaFoldDB" id="A0A8T2WHW6"/>
<protein>
    <submittedName>
        <fullName evidence="2">Uncharacterized protein</fullName>
    </submittedName>
</protein>
<evidence type="ECO:0000256" key="1">
    <source>
        <dbReference type="SAM" id="MobiDB-lite"/>
    </source>
</evidence>
<comment type="caution">
    <text evidence="2">The sequence shown here is derived from an EMBL/GenBank/DDBJ whole genome shotgun (WGS) entry which is preliminary data.</text>
</comment>
<feature type="region of interest" description="Disordered" evidence="1">
    <location>
        <begin position="68"/>
        <end position="92"/>
    </location>
</feature>
<organism evidence="2 3">
    <name type="scientific">Populus deltoides</name>
    <name type="common">Eastern poplar</name>
    <name type="synonym">Eastern cottonwood</name>
    <dbReference type="NCBI Taxonomy" id="3696"/>
    <lineage>
        <taxon>Eukaryota</taxon>
        <taxon>Viridiplantae</taxon>
        <taxon>Streptophyta</taxon>
        <taxon>Embryophyta</taxon>
        <taxon>Tracheophyta</taxon>
        <taxon>Spermatophyta</taxon>
        <taxon>Magnoliopsida</taxon>
        <taxon>eudicotyledons</taxon>
        <taxon>Gunneridae</taxon>
        <taxon>Pentapetalae</taxon>
        <taxon>rosids</taxon>
        <taxon>fabids</taxon>
        <taxon>Malpighiales</taxon>
        <taxon>Salicaceae</taxon>
        <taxon>Saliceae</taxon>
        <taxon>Populus</taxon>
    </lineage>
</organism>
<keyword evidence="3" id="KW-1185">Reference proteome</keyword>
<dbReference type="Proteomes" id="UP000807159">
    <property type="component" value="Chromosome 19"/>
</dbReference>
<dbReference type="EMBL" id="JACEGQ020000019">
    <property type="protein sequence ID" value="KAH8480919.1"/>
    <property type="molecule type" value="Genomic_DNA"/>
</dbReference>
<accession>A0A8T2WHW6</accession>